<gene>
    <name evidence="10" type="primary">similar to Battenin</name>
    <name evidence="10" type="ORF">CLUMA_CG008142</name>
</gene>
<dbReference type="SUPFAM" id="SSF103473">
    <property type="entry name" value="MFS general substrate transporter"/>
    <property type="match status" value="1"/>
</dbReference>
<evidence type="ECO:0000256" key="8">
    <source>
        <dbReference type="SAM" id="Phobius"/>
    </source>
</evidence>
<evidence type="ECO:0000256" key="2">
    <source>
        <dbReference type="ARBA" id="ARBA00007467"/>
    </source>
</evidence>
<dbReference type="PRINTS" id="PR01315">
    <property type="entry name" value="BATTENIN"/>
</dbReference>
<feature type="transmembrane region" description="Helical" evidence="8">
    <location>
        <begin position="969"/>
        <end position="987"/>
    </location>
</feature>
<feature type="transmembrane region" description="Helical" evidence="8">
    <location>
        <begin position="1060"/>
        <end position="1079"/>
    </location>
</feature>
<feature type="transmembrane region" description="Helical" evidence="8">
    <location>
        <begin position="1131"/>
        <end position="1152"/>
    </location>
</feature>
<evidence type="ECO:0000256" key="5">
    <source>
        <dbReference type="ARBA" id="ARBA00022989"/>
    </source>
</evidence>
<dbReference type="InterPro" id="IPR003492">
    <property type="entry name" value="Battenin_disease_Cln3"/>
</dbReference>
<feature type="transmembrane region" description="Helical" evidence="8">
    <location>
        <begin position="821"/>
        <end position="842"/>
    </location>
</feature>
<feature type="transmembrane region" description="Helical" evidence="8">
    <location>
        <begin position="999"/>
        <end position="1016"/>
    </location>
</feature>
<organism evidence="10 11">
    <name type="scientific">Clunio marinus</name>
    <dbReference type="NCBI Taxonomy" id="568069"/>
    <lineage>
        <taxon>Eukaryota</taxon>
        <taxon>Metazoa</taxon>
        <taxon>Ecdysozoa</taxon>
        <taxon>Arthropoda</taxon>
        <taxon>Hexapoda</taxon>
        <taxon>Insecta</taxon>
        <taxon>Pterygota</taxon>
        <taxon>Neoptera</taxon>
        <taxon>Endopterygota</taxon>
        <taxon>Diptera</taxon>
        <taxon>Nematocera</taxon>
        <taxon>Chironomoidea</taxon>
        <taxon>Chironomidae</taxon>
        <taxon>Clunio</taxon>
    </lineage>
</organism>
<dbReference type="GO" id="GO:0012505">
    <property type="term" value="C:endomembrane system"/>
    <property type="evidence" value="ECO:0007669"/>
    <property type="project" value="UniProtKB-SubCell"/>
</dbReference>
<accession>A0A1J1I4F5</accession>
<evidence type="ECO:0000256" key="3">
    <source>
        <dbReference type="ARBA" id="ARBA00022448"/>
    </source>
</evidence>
<comment type="similarity">
    <text evidence="2">Belongs to the battenin family.</text>
</comment>
<dbReference type="STRING" id="568069.A0A1J1I4F5"/>
<evidence type="ECO:0000313" key="10">
    <source>
        <dbReference type="EMBL" id="CRK94642.1"/>
    </source>
</evidence>
<dbReference type="AlphaFoldDB" id="A0A1J1I4F5"/>
<evidence type="ECO:0000256" key="4">
    <source>
        <dbReference type="ARBA" id="ARBA00022692"/>
    </source>
</evidence>
<dbReference type="Gene3D" id="1.20.1250.20">
    <property type="entry name" value="MFS general substrate transporter like domains"/>
    <property type="match status" value="1"/>
</dbReference>
<dbReference type="PANTHER" id="PTHR10981:SF0">
    <property type="entry name" value="BATTENIN"/>
    <property type="match status" value="1"/>
</dbReference>
<dbReference type="InterPro" id="IPR036259">
    <property type="entry name" value="MFS_trans_sf"/>
</dbReference>
<keyword evidence="6 8" id="KW-0472">Membrane</keyword>
<dbReference type="OrthoDB" id="9970547at2759"/>
<evidence type="ECO:0000256" key="6">
    <source>
        <dbReference type="ARBA" id="ARBA00023136"/>
    </source>
</evidence>
<evidence type="ECO:0000256" key="7">
    <source>
        <dbReference type="SAM" id="MobiDB-lite"/>
    </source>
</evidence>
<sequence length="1228" mass="141597">MRCTDVFWRSTFAFGVILIMGVFAQYEWQARDAFDEIKIKYDKVTQDNCPIQHLGDLYLPEDTISHLPDIKEININPVFPNRTALLHLHNMALSRAFFWSYILQSRFIRPAINDTYDPGMMYYFLSTVADVSSTPSVNASSIYFSPNSSYSSSYRGFFNKTFPRFAPRTYRLDDFNDPIHLEKISTLNTFIVQDLGAIPANSYSKDYTSDYYKINEWYKKWLPDDVEKRHDTKTTYDIEIRYANNTNETFTFHGPPGADEDPGPVKFTRPYFDCGRSNKWLVAAVVPIADIYPRHTQFRHIEYPKYTAISVVEMDFERIDINQCPRGEGNKGPNKFADTSRCKKETTECEPLDGWGFRRGGYQCRCKPQHRLPSMIRQAFLGEILERASDEQYYNGFDCLKIGWIQKVPIQWERAPPYVRERYLDRHPEYRNYTTGSGSLHTDKINADQVLNFILGVSERTCHDYHEQDLVLRGDIAYGARKQFENEAKMALRLANFISAFLQLSDPAEVYSGKRVADKPLTEDQMIGETLALVLGNTKIWSAGTYWARNKFTNRTLFAPFAYKKQLNTRKFKVEDLARLNKTGETYLEKPFFKFLKQRWSTNFDDLEQFWLKMRIRHNETGEYSQKYEHYPNFYNAPRLEHGHWSVPHFDCKGLVKKWIITYAVPFFGFDSLGASLEFKGVVAVSMDMRQLDINQCEDDYHVPNAFKHTHKCDDTTSYCVPIQGRGFESGGYKCECRQGFEYPFEDLITYYDGQVVESEFQNIMNDKETRYDLFKCRLAGAAGIKGQLFLISSFVLFILLIVQILIIVNHNRERKYKNLIAFWIFGLCNNYGYVVMLTAAIDIIDNKMVELIFFIEFINKTFLLKESTAIDVTIMQRQCTTMSTGAILLADIIPSLLIKSLSPFLPYNTNIRITVSCLTSIFSFIAVALAKSKQAVIIGVVLTSFASGLGEPTFLAHSTKYDRNVVSSWSSGTGGAGIIGALSYSLLREMGFSSRNTLMLMILVPALELFTYFTILGHPNRTRNREEHDEDEEREPLTTSDSDSLVATRVHSLSTKDKFAYIPKLMIYFIPLSMVYFFEYFINQGLFELVVFQNISLTPSQQYRWYQVTYQIGVFISRSSVNIIHIKKTWIMAGIQCFIAIYFLTEAIYLYTPSITIVFAFIFIEGLQGGLAYVNTYYRISTEISSNYNQFAMNIVASSDSIGIVIAGFLAIPTHNWICNMPGNKIL</sequence>
<dbReference type="EMBL" id="CVRI01000039">
    <property type="protein sequence ID" value="CRK94642.1"/>
    <property type="molecule type" value="Genomic_DNA"/>
</dbReference>
<dbReference type="PANTHER" id="PTHR10981">
    <property type="entry name" value="BATTENIN"/>
    <property type="match status" value="1"/>
</dbReference>
<name>A0A1J1I4F5_9DIPT</name>
<feature type="transmembrane region" description="Helical" evidence="8">
    <location>
        <begin position="937"/>
        <end position="957"/>
    </location>
</feature>
<dbReference type="Proteomes" id="UP000183832">
    <property type="component" value="Unassembled WGS sequence"/>
</dbReference>
<feature type="domain" description="GPR158/179 extracellular" evidence="9">
    <location>
        <begin position="644"/>
        <end position="741"/>
    </location>
</feature>
<protein>
    <submittedName>
        <fullName evidence="10">CLUMA_CG008142, isoform A</fullName>
    </submittedName>
</protein>
<dbReference type="GO" id="GO:0016020">
    <property type="term" value="C:membrane"/>
    <property type="evidence" value="ECO:0007669"/>
    <property type="project" value="InterPro"/>
</dbReference>
<dbReference type="Pfam" id="PF22572">
    <property type="entry name" value="GPR158_179_EC"/>
    <property type="match status" value="2"/>
</dbReference>
<keyword evidence="3" id="KW-0813">Transport</keyword>
<keyword evidence="4 8" id="KW-0812">Transmembrane</keyword>
<feature type="transmembrane region" description="Helical" evidence="8">
    <location>
        <begin position="789"/>
        <end position="809"/>
    </location>
</feature>
<feature type="domain" description="GPR158/179 extracellular" evidence="9">
    <location>
        <begin position="267"/>
        <end position="369"/>
    </location>
</feature>
<keyword evidence="11" id="KW-1185">Reference proteome</keyword>
<feature type="region of interest" description="Disordered" evidence="7">
    <location>
        <begin position="1023"/>
        <end position="1043"/>
    </location>
</feature>
<dbReference type="CDD" id="cd18773">
    <property type="entry name" value="PDC1_HK_sensor"/>
    <property type="match status" value="1"/>
</dbReference>
<dbReference type="GO" id="GO:0005764">
    <property type="term" value="C:lysosome"/>
    <property type="evidence" value="ECO:0007669"/>
    <property type="project" value="TreeGrafter"/>
</dbReference>
<dbReference type="GO" id="GO:0007040">
    <property type="term" value="P:lysosome organization"/>
    <property type="evidence" value="ECO:0007669"/>
    <property type="project" value="TreeGrafter"/>
</dbReference>
<dbReference type="Pfam" id="PF02487">
    <property type="entry name" value="CLN3"/>
    <property type="match status" value="1"/>
</dbReference>
<evidence type="ECO:0000313" key="11">
    <source>
        <dbReference type="Proteomes" id="UP000183832"/>
    </source>
</evidence>
<dbReference type="Gene3D" id="3.30.450.20">
    <property type="entry name" value="PAS domain"/>
    <property type="match status" value="1"/>
</dbReference>
<feature type="transmembrane region" description="Helical" evidence="8">
    <location>
        <begin position="1158"/>
        <end position="1179"/>
    </location>
</feature>
<evidence type="ECO:0000256" key="1">
    <source>
        <dbReference type="ARBA" id="ARBA00004127"/>
    </source>
</evidence>
<reference evidence="10 11" key="1">
    <citation type="submission" date="2015-04" db="EMBL/GenBank/DDBJ databases">
        <authorList>
            <person name="Syromyatnikov M.Y."/>
            <person name="Popov V.N."/>
        </authorList>
    </citation>
    <scope>NUCLEOTIDE SEQUENCE [LARGE SCALE GENOMIC DNA]</scope>
</reference>
<evidence type="ECO:0000259" key="9">
    <source>
        <dbReference type="Pfam" id="PF22572"/>
    </source>
</evidence>
<keyword evidence="5 8" id="KW-1133">Transmembrane helix</keyword>
<proteinExistence type="inferred from homology"/>
<comment type="subcellular location">
    <subcellularLocation>
        <location evidence="1">Endomembrane system</location>
        <topology evidence="1">Multi-pass membrane protein</topology>
    </subcellularLocation>
</comment>
<dbReference type="GO" id="GO:0051453">
    <property type="term" value="P:regulation of intracellular pH"/>
    <property type="evidence" value="ECO:0007669"/>
    <property type="project" value="TreeGrafter"/>
</dbReference>
<feature type="transmembrane region" description="Helical" evidence="8">
    <location>
        <begin position="912"/>
        <end position="930"/>
    </location>
</feature>
<feature type="transmembrane region" description="Helical" evidence="8">
    <location>
        <begin position="1191"/>
        <end position="1213"/>
    </location>
</feature>
<dbReference type="InterPro" id="IPR054714">
    <property type="entry name" value="GPR158_179_extracellular"/>
</dbReference>